<dbReference type="Pfam" id="PF00227">
    <property type="entry name" value="Proteasome"/>
    <property type="match status" value="1"/>
</dbReference>
<evidence type="ECO:0000313" key="1">
    <source>
        <dbReference type="EMBL" id="MEK8089557.1"/>
    </source>
</evidence>
<dbReference type="InterPro" id="IPR029055">
    <property type="entry name" value="Ntn_hydrolases_N"/>
</dbReference>
<dbReference type="PIRSF" id="PIRSF009120">
    <property type="entry name" value="UCP009120_prtse"/>
    <property type="match status" value="1"/>
</dbReference>
<name>A0ABU9D7R6_9PROT</name>
<organism evidence="1 2">
    <name type="scientific">Thermithiobacillus plumbiphilus</name>
    <dbReference type="NCBI Taxonomy" id="1729899"/>
    <lineage>
        <taxon>Bacteria</taxon>
        <taxon>Pseudomonadati</taxon>
        <taxon>Pseudomonadota</taxon>
        <taxon>Acidithiobacillia</taxon>
        <taxon>Acidithiobacillales</taxon>
        <taxon>Thermithiobacillaceae</taxon>
        <taxon>Thermithiobacillus</taxon>
    </lineage>
</organism>
<dbReference type="Gene3D" id="3.60.20.10">
    <property type="entry name" value="Glutamine Phosphoribosylpyrophosphate, subunit 1, domain 1"/>
    <property type="match status" value="1"/>
</dbReference>
<proteinExistence type="predicted"/>
<dbReference type="InterPro" id="IPR001353">
    <property type="entry name" value="Proteasome_sua/b"/>
</dbReference>
<dbReference type="SUPFAM" id="SSF56235">
    <property type="entry name" value="N-terminal nucleophile aminohydrolases (Ntn hydrolases)"/>
    <property type="match status" value="1"/>
</dbReference>
<sequence>MTYCLAISTAHGLVFASDSRTNAGLDDISVHGKMHSFIWEGDRFLTLLSAGSLATTQAVIKRLREDAAGTGHSLLSMPSMAAVADYVGGLSTEIQRHHSGRDTASTNFESTFILGGQIGTAAPALYLIYPQGNYIHSSSAQPFFQIGEFKYGKPILDRVIGENTTLEDAARCALVSIDSTMRSNLTVGPPIELHLYPRNSLKKGRYLQLDQDDDFWRELSNSWSIGLNRALGELPPFSWEQADQPPSIRSISQS</sequence>
<dbReference type="Proteomes" id="UP001446205">
    <property type="component" value="Unassembled WGS sequence"/>
</dbReference>
<gene>
    <name evidence="1" type="ORF">WOB96_07235</name>
</gene>
<accession>A0ABU9D7R6</accession>
<dbReference type="RefSeq" id="WP_341370614.1">
    <property type="nucleotide sequence ID" value="NZ_JBBPCO010000006.1"/>
</dbReference>
<keyword evidence="2" id="KW-1185">Reference proteome</keyword>
<comment type="caution">
    <text evidence="1">The sequence shown here is derived from an EMBL/GenBank/DDBJ whole genome shotgun (WGS) entry which is preliminary data.</text>
</comment>
<dbReference type="EMBL" id="JBBPCO010000006">
    <property type="protein sequence ID" value="MEK8089557.1"/>
    <property type="molecule type" value="Genomic_DNA"/>
</dbReference>
<protein>
    <submittedName>
        <fullName evidence="1">Peptidase</fullName>
    </submittedName>
</protein>
<evidence type="ECO:0000313" key="2">
    <source>
        <dbReference type="Proteomes" id="UP001446205"/>
    </source>
</evidence>
<reference evidence="1 2" key="1">
    <citation type="submission" date="2024-04" db="EMBL/GenBank/DDBJ databases">
        <authorList>
            <person name="Abashina T."/>
            <person name="Shaikin A."/>
        </authorList>
    </citation>
    <scope>NUCLEOTIDE SEQUENCE [LARGE SCALE GENOMIC DNA]</scope>
    <source>
        <strain evidence="1 2">AAFK</strain>
    </source>
</reference>
<dbReference type="InterPro" id="IPR016545">
    <property type="entry name" value="UCP009120_prtse"/>
</dbReference>